<keyword evidence="3" id="KW-1185">Reference proteome</keyword>
<dbReference type="SUPFAM" id="SSF53067">
    <property type="entry name" value="Actin-like ATPase domain"/>
    <property type="match status" value="1"/>
</dbReference>
<evidence type="ECO:0000313" key="2">
    <source>
        <dbReference type="EMBL" id="QEH61511.1"/>
    </source>
</evidence>
<dbReference type="PANTHER" id="PTHR18964:SF170">
    <property type="entry name" value="SUGAR KINASE"/>
    <property type="match status" value="1"/>
</dbReference>
<dbReference type="PANTHER" id="PTHR18964">
    <property type="entry name" value="ROK (REPRESSOR, ORF, KINASE) FAMILY"/>
    <property type="match status" value="1"/>
</dbReference>
<dbReference type="RefSeq" id="WP_166507903.1">
    <property type="nucleotide sequence ID" value="NZ_CP043026.1"/>
</dbReference>
<keyword evidence="2" id="KW-0418">Kinase</keyword>
<dbReference type="InterPro" id="IPR000600">
    <property type="entry name" value="ROK"/>
</dbReference>
<evidence type="ECO:0000256" key="1">
    <source>
        <dbReference type="ARBA" id="ARBA00006479"/>
    </source>
</evidence>
<dbReference type="InterPro" id="IPR043129">
    <property type="entry name" value="ATPase_NBD"/>
</dbReference>
<sequence>MKIGIDIGATSVRVAKIKEKKVIDIEIFDTNKEDWKETLGKIDKYIEREQKNETLELIGLCCPGPADIKEGKILITPNLPDWQDLEIKKYFEDKYNVEVLFNNDANVAGLGQALIRNKTSLLYFTVSTGIGAGLVINNQIHNGFSYTACEVANANPTLTGEDQQRTGIEYLASGINIPRVLKTRGVDVKDAREAFELLIEGKNQIVIDYFKEVEDRLVQLFSTAIYFINPEMIVIGGSVAENNKWFFEKIFKRVHEVTIDIHYKTPFEFAQDITNATLLGSVHK</sequence>
<proteinExistence type="inferred from homology"/>
<evidence type="ECO:0000313" key="3">
    <source>
        <dbReference type="Proteomes" id="UP000323144"/>
    </source>
</evidence>
<gene>
    <name evidence="2" type="primary">glk</name>
    <name evidence="2" type="ORF">SCHIN_v1c03140</name>
</gene>
<protein>
    <submittedName>
        <fullName evidence="2">Glucokinase</fullName>
    </submittedName>
</protein>
<reference evidence="2 3" key="1">
    <citation type="submission" date="2019-08" db="EMBL/GenBank/DDBJ databases">
        <title>Complete genome sequence of Spiroplasma chinense CCH (DSM 19755).</title>
        <authorList>
            <person name="Shen H.-Y."/>
            <person name="Lin Y.-C."/>
            <person name="Chou L."/>
            <person name="Kuo C.-H."/>
        </authorList>
    </citation>
    <scope>NUCLEOTIDE SEQUENCE [LARGE SCALE GENOMIC DNA]</scope>
    <source>
        <strain evidence="2 3">CCH</strain>
    </source>
</reference>
<dbReference type="CDD" id="cd23763">
    <property type="entry name" value="ASKHA_ATPase_ROK"/>
    <property type="match status" value="1"/>
</dbReference>
<comment type="similarity">
    <text evidence="1">Belongs to the ROK (NagC/XylR) family.</text>
</comment>
<dbReference type="AlphaFoldDB" id="A0A5B9Y3E2"/>
<dbReference type="KEGG" id="schi:SCHIN_v1c03140"/>
<accession>A0A5B9Y3E2</accession>
<keyword evidence="2" id="KW-0808">Transferase</keyword>
<name>A0A5B9Y3E2_9MOLU</name>
<organism evidence="2 3">
    <name type="scientific">Spiroplasma chinense</name>
    <dbReference type="NCBI Taxonomy" id="216932"/>
    <lineage>
        <taxon>Bacteria</taxon>
        <taxon>Bacillati</taxon>
        <taxon>Mycoplasmatota</taxon>
        <taxon>Mollicutes</taxon>
        <taxon>Entomoplasmatales</taxon>
        <taxon>Spiroplasmataceae</taxon>
        <taxon>Spiroplasma</taxon>
    </lineage>
</organism>
<dbReference type="EMBL" id="CP043026">
    <property type="protein sequence ID" value="QEH61511.1"/>
    <property type="molecule type" value="Genomic_DNA"/>
</dbReference>
<dbReference type="Pfam" id="PF00480">
    <property type="entry name" value="ROK"/>
    <property type="match status" value="1"/>
</dbReference>
<dbReference type="Proteomes" id="UP000323144">
    <property type="component" value="Chromosome"/>
</dbReference>
<dbReference type="Gene3D" id="3.30.420.40">
    <property type="match status" value="2"/>
</dbReference>
<dbReference type="GO" id="GO:0016301">
    <property type="term" value="F:kinase activity"/>
    <property type="evidence" value="ECO:0007669"/>
    <property type="project" value="UniProtKB-KW"/>
</dbReference>